<feature type="transmembrane region" description="Helical" evidence="1">
    <location>
        <begin position="12"/>
        <end position="34"/>
    </location>
</feature>
<keyword evidence="1" id="KW-0812">Transmembrane</keyword>
<protein>
    <recommendedName>
        <fullName evidence="4">CBM-cenC domain-containing protein</fullName>
    </recommendedName>
</protein>
<dbReference type="Proteomes" id="UP000177407">
    <property type="component" value="Unassembled WGS sequence"/>
</dbReference>
<name>A0A1F5S2M0_9BACT</name>
<evidence type="ECO:0000256" key="1">
    <source>
        <dbReference type="SAM" id="Phobius"/>
    </source>
</evidence>
<evidence type="ECO:0008006" key="4">
    <source>
        <dbReference type="Google" id="ProtNLM"/>
    </source>
</evidence>
<dbReference type="Gene3D" id="2.60.120.260">
    <property type="entry name" value="Galactose-binding domain-like"/>
    <property type="match status" value="2"/>
</dbReference>
<gene>
    <name evidence="2" type="ORF">A2257_03535</name>
</gene>
<keyword evidence="1" id="KW-1133">Transmembrane helix</keyword>
<accession>A0A1F5S2M0</accession>
<organism evidence="2 3">
    <name type="scientific">Candidatus Falkowbacteria bacterium RIFOXYA2_FULL_38_12</name>
    <dbReference type="NCBI Taxonomy" id="1797993"/>
    <lineage>
        <taxon>Bacteria</taxon>
        <taxon>Candidatus Falkowiibacteriota</taxon>
    </lineage>
</organism>
<evidence type="ECO:0000313" key="3">
    <source>
        <dbReference type="Proteomes" id="UP000177407"/>
    </source>
</evidence>
<reference evidence="2 3" key="1">
    <citation type="journal article" date="2016" name="Nat. Commun.">
        <title>Thousands of microbial genomes shed light on interconnected biogeochemical processes in an aquifer system.</title>
        <authorList>
            <person name="Anantharaman K."/>
            <person name="Brown C.T."/>
            <person name="Hug L.A."/>
            <person name="Sharon I."/>
            <person name="Castelle C.J."/>
            <person name="Probst A.J."/>
            <person name="Thomas B.C."/>
            <person name="Singh A."/>
            <person name="Wilkins M.J."/>
            <person name="Karaoz U."/>
            <person name="Brodie E.L."/>
            <person name="Williams K.H."/>
            <person name="Hubbard S.S."/>
            <person name="Banfield J.F."/>
        </authorList>
    </citation>
    <scope>NUCLEOTIDE SEQUENCE [LARGE SCALE GENOMIC DNA]</scope>
</reference>
<evidence type="ECO:0000313" key="2">
    <source>
        <dbReference type="EMBL" id="OGF20812.1"/>
    </source>
</evidence>
<sequence>MLFNFPSKLKKHAHILILGLFIFTQVFSGLFLYVKSAEAQGLPTSNAILDSASVKETIDRAAAKRLEELQGSWWMGLISAVTNAVGYFANKIAYDAAVAVASLGSGQTPAFFTQDWGSYLSETGLNSAGEFIGSLGEAYGDELEGSGLGNLCMPPDPQFRLNIGLSLAGSVAPNGPQPRCEWSNIVDQWDTFITEASTPEVLSRVSLQFSPGSGSGLGAWVQAHGTMQEGMRDSEKKATKEREEGQGFKSVGELITKRIKTPSGVIKDSITKQIDPKSATEADIESAGSKSSSAGALIGYNALGMLGGIASNFVNTLASKLMDRVMHGLSSIKDIGKLFPKGGSGLDNPEFAGLGGRAVAEATFADFLAPKIQETGKYDPLVEMMTCPSGVNKSPENCVLDGQFAQAITQATMGDPITVAEAIKDGLLKGTWPLISSGDTRHNDQYCFQKGYCYSNLVKLRKYRIIPVGWEMAANLATGDRTGTTLETVVKGFNTCNSKGIADNDHPWCHLIDPNWVIKVPAHQCRARVYGAISIEGTRAETCVDAPSCIAEDGDGNCEGGWGYCTREKNVWRLPGDPCDSQFESCRALRTRSGEVESYLISTVDYGPPCSADDVGCKWYSTYQEKVGDEYKWQDRPNGADPEEKTDRIYFNKNVAQCNEEGCSEFYKTDQATNLNLIANSSFEEAENIDDDEKEAKYWRGSNDRFSSVAKDGGSSLQFDGGVRTITQDVSVGKPLSGRNFVLSLYARNFEAGDCNGTATIGPLGAGAIFKNVAIGSSSSWKRYKTESHYFANNPSENLRVIITGNNCLIDAVQLEEASSATNYHSGWAGLGDGLNLKKAPEYYNCYNYNNDGTVKTNDDAPQCSGFIGACQENEAGCEMYSPRDGDPAIPGITNFPNDYCPQECVGYQTFKQLKTNFEQDKYPLFFIPKTAEKCSASEDGCDEFTSLETEAVENYSSLRQCQKPGDDSAVYYTWEGSDTTGYQLKTWNLKESGEPAGVSNADPESGIAPCVSFAPGVGPDGRRACAPLPILAVGTPGVCVKNNTIVGSIDYNPDCREFYDALGKRHYRLYSKTIVSADDCHEYRKTYSNEADCSSSGGLWNVVNNDCKYDVYPAESKRCKSVGCRAYRGNAGANVRNVFQNNFETGAEEWTGPAAQVSQSSEAVDNGGHSLKIESRAVAEKSVAGGIKKDGIYLISFWAKTEAARGQASFQFNDGAIAPALRPVPAISEDLSLSWQQYTIGPIEITWEPTPDNLATGDVVEGDRLQVTANNATIYLDNILFKEVIDRIYLVKDSWNTPATCDQTAFGGYLPQAMLGCEEYRDRDNRQHFLKSFTSLCREEAIGCQKLVDTKNSQSPYGEFYNGVCVISDVAVDRDRDGDVDDHDICIDAAGCGCSVNGARVCIVPRGENSCRYNSVGIIPAPANRVADTVEIKADSYSFLVVDKSKTCNPSNIGCEAFGAPKLDSMGSIICTLAANCGEEAGCECKRDGAKMCTVEDGKRSCTGDFDAVNFLNNPKFYEGQSKILCEASYDTCEEYLGSDGAKFYFRDPGKRTCDWKESVTYGGEKRSGWFRKDDNGTDVPCYPDYTMAGTFGIWKNADPDYEGRVGNCPADQNLCTKFVDPTATSGENPDGEPYFYLNNDKLEKQKGECNGEVSLQQGCILFDDTSNLNKLYNANSTYLISEKGSSSIEPGGKVAPVDCTKGECKTCGPEQIVGRAPPVCDIDDPNAYCNTDHYCVSNGDCSWDDPWPLTCQSDEHLKNNTNVIFKVKKDRVCGEWLACKTSTTTWDSFSNKKREICDGIGLCNKVAEGNQAVTCGQWIDDSPENKTAEFLDLEKYTSRNTGWEGSDYSGYSIPNQFPAYKLSQVNIADEKTSNAISAESEWRLGLIEEKYCYGFPPPAGDPLSRNPVRSRLCGFPGRGPVNEEKGTCYAENGVKCSTNQVEEGKSIIREGKCWNKKCIYDPEGKPIDGFPKFAEYKPLEAESVYSPMCRAYPEKNSPFPRAVAYNEDDESAIKQGFGNAQVCEEQFVCEGGDTSGEFCFSEEDDCGEEGTCKKIDNPCDCSYTKLTYHGTTKYIHKDNDKMPENICVGGSKAGQSCKPEDCPSTEESPESCACGSFGKSNTGSCTGKDKVETVLGLEGYCLEKDKTTYINGSPEENACLTWLPIDHLSGSVDVYNQFVKAGYAPGDSGQMCIEAELFVRPTPIWGCVQATGVNGYRSDGACEYETIYDGSGAYDVDDVYCQWENSRNAGEGGCISGNITPATCTSCPTGWTYIETGCSPTNDENYCGANGFGLDQCIYYCIPPGPLLNNLGDDDPNTEEKPIIPGEASVCFPDFITEADRRSERRGGYFEVKNEANTFEIGTSGNSRKSPALYCEADYYMKYSDYREIIEGTDGILIRYKGTGYGRESWHNLKKVAPTFVPVCNRLVEASESKNSSKAWTDRLYKDSKKESCDDINDDGEGTCIKGTLRSGLPCSQNSDCEKIRSNVLRSGDFPSLEYTYDSSLSPFGYRHKDLNKPAGIPFCSDEEIGKMELPSADNLGCSPGMSLYGERDGHSASARPYLNFSYQIRRSCDDDADCSSEVIRCDMECRQKCGEGLPVCPPETECSPEDHESIPTMGDLMTRAEKALCPDVVDDKIRYCVPVDDSEPVIGRGLLRFGTSGDPTCTSECERAENDGIAVGTCSNVERNCLRKEDCYTSLCAWEGRRSDDPIVQRWQDNTRREWDEWSGGEGGFCNGLDAEVDDLPDDEGGKYDLGKTRIAELFAKTFKIYEWEPKNTAIERETDIDNTDFGAYVLIDSEIGIPLEEDTFSTWDITESGDPITREAPTPPHVAPIKLPCINNKCSPMQEVGEYVSGFTVNDKNSGTIISRSGELAASIKFFAWADKNQMPIKKVCVDFGNGDDSPDCDGGSPINFYKNHWGYDSSGASACDGSDFGHAKQACTEEPFSYNVVYTCPSDAEDSMDPCPEGDPTATNCYTPSCDSITGGCCIFRPKVHVLDNWGWCTGECDGRSQGGCYGTGGIAGECDINQNYPHWTTSGVKVIVAPR</sequence>
<dbReference type="EMBL" id="MFGA01000020">
    <property type="protein sequence ID" value="OGF20812.1"/>
    <property type="molecule type" value="Genomic_DNA"/>
</dbReference>
<comment type="caution">
    <text evidence="2">The sequence shown here is derived from an EMBL/GenBank/DDBJ whole genome shotgun (WGS) entry which is preliminary data.</text>
</comment>
<proteinExistence type="predicted"/>
<keyword evidence="1" id="KW-0472">Membrane</keyword>